<keyword evidence="2" id="KW-0489">Methyltransferase</keyword>
<dbReference type="Proteomes" id="UP000249590">
    <property type="component" value="Unassembled WGS sequence"/>
</dbReference>
<name>A0A8B2NIZ5_9HYPH</name>
<dbReference type="RefSeq" id="WP_111351046.1">
    <property type="nucleotide sequence ID" value="NZ_QHHQ01000007.1"/>
</dbReference>
<sequence>MAAPAQVWSAETYQRHARFVSDLADGVTEWLAPRPGERILDLGCGDGVLTEKLAASGATVLGVDASPDFVAAATARGLDVRLVDGMALPFEAEFDAVFTNAALHWMLEPAKVAAGVRRALKPGGRYVGEFGGHANVASLRTALAAIAPRYGVDPARAHPWYFPTPETFGRLLAENGFSVSRCVLIPRPTILPDSGIVGWIETFMNPYLKDAAASAPDVLAEAEALLAPALRDANGVWTADYVRIRFEAHAI</sequence>
<keyword evidence="2" id="KW-0808">Transferase</keyword>
<dbReference type="GO" id="GO:0032259">
    <property type="term" value="P:methylation"/>
    <property type="evidence" value="ECO:0007669"/>
    <property type="project" value="UniProtKB-KW"/>
</dbReference>
<dbReference type="AlphaFoldDB" id="A0A8B2NIZ5"/>
<dbReference type="InterPro" id="IPR013216">
    <property type="entry name" value="Methyltransf_11"/>
</dbReference>
<proteinExistence type="predicted"/>
<dbReference type="GO" id="GO:0008757">
    <property type="term" value="F:S-adenosylmethionine-dependent methyltransferase activity"/>
    <property type="evidence" value="ECO:0007669"/>
    <property type="project" value="InterPro"/>
</dbReference>
<evidence type="ECO:0000313" key="2">
    <source>
        <dbReference type="EMBL" id="RAH98256.1"/>
    </source>
</evidence>
<evidence type="ECO:0000259" key="1">
    <source>
        <dbReference type="Pfam" id="PF08241"/>
    </source>
</evidence>
<comment type="caution">
    <text evidence="2">The sequence shown here is derived from an EMBL/GenBank/DDBJ whole genome shotgun (WGS) entry which is preliminary data.</text>
</comment>
<dbReference type="SUPFAM" id="SSF53335">
    <property type="entry name" value="S-adenosyl-L-methionine-dependent methyltransferases"/>
    <property type="match status" value="1"/>
</dbReference>
<dbReference type="Pfam" id="PF08241">
    <property type="entry name" value="Methyltransf_11"/>
    <property type="match status" value="1"/>
</dbReference>
<protein>
    <submittedName>
        <fullName evidence="2">SAM-dependent methyltransferase</fullName>
    </submittedName>
</protein>
<keyword evidence="3" id="KW-1185">Reference proteome</keyword>
<accession>A0A8B2NIZ5</accession>
<organism evidence="2 3">
    <name type="scientific">Acuticoccus sediminis</name>
    <dbReference type="NCBI Taxonomy" id="2184697"/>
    <lineage>
        <taxon>Bacteria</taxon>
        <taxon>Pseudomonadati</taxon>
        <taxon>Pseudomonadota</taxon>
        <taxon>Alphaproteobacteria</taxon>
        <taxon>Hyphomicrobiales</taxon>
        <taxon>Amorphaceae</taxon>
        <taxon>Acuticoccus</taxon>
    </lineage>
</organism>
<dbReference type="Gene3D" id="3.40.50.150">
    <property type="entry name" value="Vaccinia Virus protein VP39"/>
    <property type="match status" value="1"/>
</dbReference>
<reference evidence="2 3" key="1">
    <citation type="submission" date="2018-05" db="EMBL/GenBank/DDBJ databases">
        <title>Acuticoccus sediminis sp. nov., isolated from deep-sea sediment of Indian Ocean.</title>
        <authorList>
            <person name="Liu X."/>
            <person name="Lai Q."/>
            <person name="Du Y."/>
            <person name="Sun F."/>
            <person name="Zhang X."/>
            <person name="Wang S."/>
            <person name="Shao Z."/>
        </authorList>
    </citation>
    <scope>NUCLEOTIDE SEQUENCE [LARGE SCALE GENOMIC DNA]</scope>
    <source>
        <strain evidence="2 3">PTG4-2</strain>
    </source>
</reference>
<dbReference type="OrthoDB" id="9795085at2"/>
<evidence type="ECO:0000313" key="3">
    <source>
        <dbReference type="Proteomes" id="UP000249590"/>
    </source>
</evidence>
<dbReference type="InterPro" id="IPR029063">
    <property type="entry name" value="SAM-dependent_MTases_sf"/>
</dbReference>
<feature type="domain" description="Methyltransferase type 11" evidence="1">
    <location>
        <begin position="40"/>
        <end position="127"/>
    </location>
</feature>
<dbReference type="EMBL" id="QHHQ01000007">
    <property type="protein sequence ID" value="RAH98256.1"/>
    <property type="molecule type" value="Genomic_DNA"/>
</dbReference>
<gene>
    <name evidence="2" type="ORF">DLJ53_26465</name>
</gene>
<dbReference type="CDD" id="cd02440">
    <property type="entry name" value="AdoMet_MTases"/>
    <property type="match status" value="1"/>
</dbReference>
<dbReference type="PANTHER" id="PTHR43861">
    <property type="entry name" value="TRANS-ACONITATE 2-METHYLTRANSFERASE-RELATED"/>
    <property type="match status" value="1"/>
</dbReference>
<dbReference type="PANTHER" id="PTHR43861:SF1">
    <property type="entry name" value="TRANS-ACONITATE 2-METHYLTRANSFERASE"/>
    <property type="match status" value="1"/>
</dbReference>